<proteinExistence type="predicted"/>
<dbReference type="InterPro" id="IPR036443">
    <property type="entry name" value="Znf_RanBP2_sf"/>
</dbReference>
<evidence type="ECO:0000313" key="2">
    <source>
        <dbReference type="Proteomes" id="UP000681967"/>
    </source>
</evidence>
<dbReference type="Gene3D" id="4.10.1060.10">
    <property type="entry name" value="Zinc finger, RanBP2-type"/>
    <property type="match status" value="1"/>
</dbReference>
<protein>
    <submittedName>
        <fullName evidence="1">Uncharacterized protein</fullName>
    </submittedName>
</protein>
<accession>A0A8S3GYA2</accession>
<dbReference type="AlphaFoldDB" id="A0A8S3GYA2"/>
<comment type="caution">
    <text evidence="1">The sequence shown here is derived from an EMBL/GenBank/DDBJ whole genome shotgun (WGS) entry which is preliminary data.</text>
</comment>
<reference evidence="1" key="1">
    <citation type="submission" date="2021-02" db="EMBL/GenBank/DDBJ databases">
        <authorList>
            <person name="Nowell W R."/>
        </authorList>
    </citation>
    <scope>NUCLEOTIDE SEQUENCE</scope>
</reference>
<dbReference type="SUPFAM" id="SSF90209">
    <property type="entry name" value="Ran binding protein zinc finger-like"/>
    <property type="match status" value="1"/>
</dbReference>
<dbReference type="EMBL" id="CAJOBH010285364">
    <property type="protein sequence ID" value="CAF5174490.1"/>
    <property type="molecule type" value="Genomic_DNA"/>
</dbReference>
<organism evidence="1 2">
    <name type="scientific">Rotaria magnacalcarata</name>
    <dbReference type="NCBI Taxonomy" id="392030"/>
    <lineage>
        <taxon>Eukaryota</taxon>
        <taxon>Metazoa</taxon>
        <taxon>Spiralia</taxon>
        <taxon>Gnathifera</taxon>
        <taxon>Rotifera</taxon>
        <taxon>Eurotatoria</taxon>
        <taxon>Bdelloidea</taxon>
        <taxon>Philodinida</taxon>
        <taxon>Philodinidae</taxon>
        <taxon>Rotaria</taxon>
    </lineage>
</organism>
<gene>
    <name evidence="1" type="ORF">BYL167_LOCUS77958</name>
</gene>
<evidence type="ECO:0000313" key="1">
    <source>
        <dbReference type="EMBL" id="CAF5174490.1"/>
    </source>
</evidence>
<feature type="non-terminal residue" evidence="1">
    <location>
        <position position="1"/>
    </location>
</feature>
<name>A0A8S3GYA2_9BILA</name>
<dbReference type="Proteomes" id="UP000681967">
    <property type="component" value="Unassembled WGS sequence"/>
</dbReference>
<sequence>MSRSSKTYSCSICTYIQSIDIAKCEMCETPNSFRSKSKRTEDFTYDDTKVACPVCTFVNGGRHIR</sequence>